<dbReference type="HOGENOM" id="CLU_1294378_0_0_1"/>
<accession>N1PD19</accession>
<gene>
    <name evidence="1" type="ORF">DOTSEDRAFT_39364</name>
</gene>
<dbReference type="EMBL" id="KB446547">
    <property type="protein sequence ID" value="EME38329.1"/>
    <property type="molecule type" value="Genomic_DNA"/>
</dbReference>
<name>N1PD19_DOTSN</name>
<sequence>MSNHRNIFPFFSLPRELRDLIYPYLVFESGYIPLTNELRFHVYDYPLPHLFRINHQFKSELDETVLEISSLSAHHAGIAGLSLGNAVSELPPPLKGIRMVRFDVQDKWEDNLIGGVKWNDAWIRGILNDMNSTMSKPMQIAIHIHLGYHTTAEDMESAILWSGIWVDRGEVQDLKITRPGRERSCEDRIVLSHWNREARQFVRVAKDLSKGREENVSGPAGLLWQGEVAYLFE</sequence>
<dbReference type="OrthoDB" id="3650808at2759"/>
<keyword evidence="2" id="KW-1185">Reference proteome</keyword>
<reference evidence="1 2" key="2">
    <citation type="journal article" date="2012" name="PLoS Pathog.">
        <title>Diverse lifestyles and strategies of plant pathogenesis encoded in the genomes of eighteen Dothideomycetes fungi.</title>
        <authorList>
            <person name="Ohm R.A."/>
            <person name="Feau N."/>
            <person name="Henrissat B."/>
            <person name="Schoch C.L."/>
            <person name="Horwitz B.A."/>
            <person name="Barry K.W."/>
            <person name="Condon B.J."/>
            <person name="Copeland A.C."/>
            <person name="Dhillon B."/>
            <person name="Glaser F."/>
            <person name="Hesse C.N."/>
            <person name="Kosti I."/>
            <person name="LaButti K."/>
            <person name="Lindquist E.A."/>
            <person name="Lucas S."/>
            <person name="Salamov A.A."/>
            <person name="Bradshaw R.E."/>
            <person name="Ciuffetti L."/>
            <person name="Hamelin R.C."/>
            <person name="Kema G.H.J."/>
            <person name="Lawrence C."/>
            <person name="Scott J.A."/>
            <person name="Spatafora J.W."/>
            <person name="Turgeon B.G."/>
            <person name="de Wit P.J.G.M."/>
            <person name="Zhong S."/>
            <person name="Goodwin S.B."/>
            <person name="Grigoriev I.V."/>
        </authorList>
    </citation>
    <scope>NUCLEOTIDE SEQUENCE [LARGE SCALE GENOMIC DNA]</scope>
    <source>
        <strain evidence="2">NZE10 / CBS 128990</strain>
    </source>
</reference>
<reference evidence="2" key="1">
    <citation type="journal article" date="2012" name="PLoS Genet.">
        <title>The genomes of the fungal plant pathogens Cladosporium fulvum and Dothistroma septosporum reveal adaptation to different hosts and lifestyles but also signatures of common ancestry.</title>
        <authorList>
            <person name="de Wit P.J.G.M."/>
            <person name="van der Burgt A."/>
            <person name="Oekmen B."/>
            <person name="Stergiopoulos I."/>
            <person name="Abd-Elsalam K.A."/>
            <person name="Aerts A.L."/>
            <person name="Bahkali A.H."/>
            <person name="Beenen H.G."/>
            <person name="Chettri P."/>
            <person name="Cox M.P."/>
            <person name="Datema E."/>
            <person name="de Vries R.P."/>
            <person name="Dhillon B."/>
            <person name="Ganley A.R."/>
            <person name="Griffiths S.A."/>
            <person name="Guo Y."/>
            <person name="Hamelin R.C."/>
            <person name="Henrissat B."/>
            <person name="Kabir M.S."/>
            <person name="Jashni M.K."/>
            <person name="Kema G."/>
            <person name="Klaubauf S."/>
            <person name="Lapidus A."/>
            <person name="Levasseur A."/>
            <person name="Lindquist E."/>
            <person name="Mehrabi R."/>
            <person name="Ohm R.A."/>
            <person name="Owen T.J."/>
            <person name="Salamov A."/>
            <person name="Schwelm A."/>
            <person name="Schijlen E."/>
            <person name="Sun H."/>
            <person name="van den Burg H.A."/>
            <person name="van Ham R.C.H.J."/>
            <person name="Zhang S."/>
            <person name="Goodwin S.B."/>
            <person name="Grigoriev I.V."/>
            <person name="Collemare J."/>
            <person name="Bradshaw R.E."/>
        </authorList>
    </citation>
    <scope>NUCLEOTIDE SEQUENCE [LARGE SCALE GENOMIC DNA]</scope>
    <source>
        <strain evidence="2">NZE10 / CBS 128990</strain>
    </source>
</reference>
<proteinExistence type="predicted"/>
<dbReference type="OMA" id="RSCEDRI"/>
<protein>
    <submittedName>
        <fullName evidence="1">Uncharacterized protein</fullName>
    </submittedName>
</protein>
<dbReference type="Proteomes" id="UP000016933">
    <property type="component" value="Unassembled WGS sequence"/>
</dbReference>
<dbReference type="AlphaFoldDB" id="N1PD19"/>
<organism evidence="1 2">
    <name type="scientific">Dothistroma septosporum (strain NZE10 / CBS 128990)</name>
    <name type="common">Red band needle blight fungus</name>
    <name type="synonym">Mycosphaerella pini</name>
    <dbReference type="NCBI Taxonomy" id="675120"/>
    <lineage>
        <taxon>Eukaryota</taxon>
        <taxon>Fungi</taxon>
        <taxon>Dikarya</taxon>
        <taxon>Ascomycota</taxon>
        <taxon>Pezizomycotina</taxon>
        <taxon>Dothideomycetes</taxon>
        <taxon>Dothideomycetidae</taxon>
        <taxon>Mycosphaerellales</taxon>
        <taxon>Mycosphaerellaceae</taxon>
        <taxon>Dothistroma</taxon>
    </lineage>
</organism>
<evidence type="ECO:0000313" key="2">
    <source>
        <dbReference type="Proteomes" id="UP000016933"/>
    </source>
</evidence>
<evidence type="ECO:0000313" key="1">
    <source>
        <dbReference type="EMBL" id="EME38329.1"/>
    </source>
</evidence>